<feature type="domain" description="HicB-like antitoxin of toxin-antitoxin system" evidence="1">
    <location>
        <begin position="5"/>
        <end position="124"/>
    </location>
</feature>
<reference evidence="2 3" key="1">
    <citation type="submission" date="2011-08" db="EMBL/GenBank/DDBJ databases">
        <title>The Genome Sequence of Clostridium hathewayi WAL-18680.</title>
        <authorList>
            <consortium name="The Broad Institute Genome Sequencing Platform"/>
            <person name="Earl A."/>
            <person name="Ward D."/>
            <person name="Feldgarden M."/>
            <person name="Gevers D."/>
            <person name="Finegold S.M."/>
            <person name="Summanen P.H."/>
            <person name="Molitoris D.R."/>
            <person name="Song M."/>
            <person name="Daigneault M."/>
            <person name="Allen-Vercoe E."/>
            <person name="Young S.K."/>
            <person name="Zeng Q."/>
            <person name="Gargeya S."/>
            <person name="Fitzgerald M."/>
            <person name="Haas B."/>
            <person name="Abouelleil A."/>
            <person name="Alvarado L."/>
            <person name="Arachchi H.M."/>
            <person name="Berlin A."/>
            <person name="Brown A."/>
            <person name="Chapman S.B."/>
            <person name="Chen Z."/>
            <person name="Dunbar C."/>
            <person name="Freedman E."/>
            <person name="Gearin G."/>
            <person name="Gellesch M."/>
            <person name="Goldberg J."/>
            <person name="Griggs A."/>
            <person name="Gujja S."/>
            <person name="Heiman D."/>
            <person name="Howarth C."/>
            <person name="Larson L."/>
            <person name="Lui A."/>
            <person name="MacDonald P.J.P."/>
            <person name="Montmayeur A."/>
            <person name="Murphy C."/>
            <person name="Neiman D."/>
            <person name="Pearson M."/>
            <person name="Priest M."/>
            <person name="Roberts A."/>
            <person name="Saif S."/>
            <person name="Shea T."/>
            <person name="Shenoy N."/>
            <person name="Sisk P."/>
            <person name="Stolte C."/>
            <person name="Sykes S."/>
            <person name="Wortman J."/>
            <person name="Nusbaum C."/>
            <person name="Birren B."/>
        </authorList>
    </citation>
    <scope>NUCLEOTIDE SEQUENCE [LARGE SCALE GENOMIC DNA]</scope>
    <source>
        <strain evidence="2 3">WAL-18680</strain>
    </source>
</reference>
<name>G5IIW5_9FIRM</name>
<dbReference type="PATRIC" id="fig|742737.3.peg.3423"/>
<accession>G5IIW5</accession>
<dbReference type="Proteomes" id="UP000005384">
    <property type="component" value="Unassembled WGS sequence"/>
</dbReference>
<dbReference type="Gene3D" id="3.30.160.250">
    <property type="match status" value="1"/>
</dbReference>
<organism evidence="2 3">
    <name type="scientific">Hungatella hathewayi WAL-18680</name>
    <dbReference type="NCBI Taxonomy" id="742737"/>
    <lineage>
        <taxon>Bacteria</taxon>
        <taxon>Bacillati</taxon>
        <taxon>Bacillota</taxon>
        <taxon>Clostridia</taxon>
        <taxon>Lachnospirales</taxon>
        <taxon>Lachnospiraceae</taxon>
        <taxon>Hungatella</taxon>
    </lineage>
</organism>
<dbReference type="HOGENOM" id="CLU_114047_0_2_9"/>
<dbReference type="AlphaFoldDB" id="G5IIW5"/>
<dbReference type="Pfam" id="PF15919">
    <property type="entry name" value="HicB_lk_antitox"/>
    <property type="match status" value="1"/>
</dbReference>
<keyword evidence="3" id="KW-1185">Reference proteome</keyword>
<gene>
    <name evidence="2" type="ORF">HMPREF9473_03443</name>
</gene>
<dbReference type="InterPro" id="IPR035069">
    <property type="entry name" value="TTHA1013/TTHA0281-like"/>
</dbReference>
<comment type="caution">
    <text evidence="2">The sequence shown here is derived from an EMBL/GenBank/DDBJ whole genome shotgun (WGS) entry which is preliminary data.</text>
</comment>
<dbReference type="RefSeq" id="WP_006781433.1">
    <property type="nucleotide sequence ID" value="NZ_CP040506.1"/>
</dbReference>
<evidence type="ECO:0000313" key="3">
    <source>
        <dbReference type="Proteomes" id="UP000005384"/>
    </source>
</evidence>
<protein>
    <recommendedName>
        <fullName evidence="1">HicB-like antitoxin of toxin-antitoxin system domain-containing protein</fullName>
    </recommendedName>
</protein>
<sequence length="141" mass="15429">MKLVYPAIFTPYEDGSGGYVVEFPDLPGCVTGGDTMAEAIFMSEDAASGWVLTELEDGREAPKASELSEIPVQPGQFVNMVALDMDSYAAKYGNRSVKKTLTIPAWLNTFVEENHISCSAVLKQALSERMQSTRKDSVARR</sequence>
<dbReference type="SUPFAM" id="SSF143100">
    <property type="entry name" value="TTHA1013/TTHA0281-like"/>
    <property type="match status" value="1"/>
</dbReference>
<dbReference type="OrthoDB" id="5419659at2"/>
<dbReference type="EMBL" id="ADLN01000095">
    <property type="protein sequence ID" value="EHI58569.1"/>
    <property type="molecule type" value="Genomic_DNA"/>
</dbReference>
<proteinExistence type="predicted"/>
<dbReference type="InterPro" id="IPR031807">
    <property type="entry name" value="HicB-like"/>
</dbReference>
<evidence type="ECO:0000259" key="1">
    <source>
        <dbReference type="Pfam" id="PF15919"/>
    </source>
</evidence>
<evidence type="ECO:0000313" key="2">
    <source>
        <dbReference type="EMBL" id="EHI58569.1"/>
    </source>
</evidence>